<feature type="binding site" evidence="3">
    <location>
        <position position="112"/>
    </location>
    <ligand>
        <name>substrate</name>
    </ligand>
</feature>
<dbReference type="InterPro" id="IPR011042">
    <property type="entry name" value="6-blade_b-propeller_TolB-like"/>
</dbReference>
<dbReference type="EMBL" id="QYRN01000001">
    <property type="protein sequence ID" value="RIY03797.1"/>
    <property type="molecule type" value="Genomic_DNA"/>
</dbReference>
<dbReference type="Pfam" id="PF08450">
    <property type="entry name" value="SGL"/>
    <property type="match status" value="1"/>
</dbReference>
<gene>
    <name evidence="6" type="ORF">D3218_00805</name>
</gene>
<feature type="active site" description="Proton donor/acceptor" evidence="2">
    <location>
        <position position="210"/>
    </location>
</feature>
<organism evidence="6 7">
    <name type="scientific">Aureimonas flava</name>
    <dbReference type="NCBI Taxonomy" id="2320271"/>
    <lineage>
        <taxon>Bacteria</taxon>
        <taxon>Pseudomonadati</taxon>
        <taxon>Pseudomonadota</taxon>
        <taxon>Alphaproteobacteria</taxon>
        <taxon>Hyphomicrobiales</taxon>
        <taxon>Aurantimonadaceae</taxon>
        <taxon>Aureimonas</taxon>
    </lineage>
</organism>
<dbReference type="GO" id="GO:0019853">
    <property type="term" value="P:L-ascorbic acid biosynthetic process"/>
    <property type="evidence" value="ECO:0007669"/>
    <property type="project" value="TreeGrafter"/>
</dbReference>
<proteinExistence type="inferred from homology"/>
<feature type="domain" description="SMP-30/Gluconolactonase/LRE-like region" evidence="5">
    <location>
        <begin position="27"/>
        <end position="268"/>
    </location>
</feature>
<reference evidence="7" key="1">
    <citation type="submission" date="2018-09" db="EMBL/GenBank/DDBJ databases">
        <authorList>
            <person name="Tuo L."/>
        </authorList>
    </citation>
    <scope>NUCLEOTIDE SEQUENCE [LARGE SCALE GENOMIC DNA]</scope>
    <source>
        <strain evidence="7">M2BS4Y-1</strain>
    </source>
</reference>
<feature type="region of interest" description="Disordered" evidence="4">
    <location>
        <begin position="99"/>
        <end position="119"/>
    </location>
</feature>
<dbReference type="SUPFAM" id="SSF63829">
    <property type="entry name" value="Calcium-dependent phosphotriesterase"/>
    <property type="match status" value="1"/>
</dbReference>
<feature type="binding site" evidence="3">
    <location>
        <position position="159"/>
    </location>
    <ligand>
        <name>a divalent metal cation</name>
        <dbReference type="ChEBI" id="CHEBI:60240"/>
    </ligand>
</feature>
<accession>A0A3A1WPH3</accession>
<evidence type="ECO:0000313" key="6">
    <source>
        <dbReference type="EMBL" id="RIY03797.1"/>
    </source>
</evidence>
<dbReference type="OrthoDB" id="2633250at2"/>
<dbReference type="InterPro" id="IPR013658">
    <property type="entry name" value="SGL"/>
</dbReference>
<evidence type="ECO:0000313" key="7">
    <source>
        <dbReference type="Proteomes" id="UP000265750"/>
    </source>
</evidence>
<feature type="compositionally biased region" description="Basic and acidic residues" evidence="4">
    <location>
        <begin position="109"/>
        <end position="118"/>
    </location>
</feature>
<protein>
    <submittedName>
        <fullName evidence="6">SMP-30/gluconolactonase/LRE family protein</fullName>
    </submittedName>
</protein>
<dbReference type="PANTHER" id="PTHR10907">
    <property type="entry name" value="REGUCALCIN"/>
    <property type="match status" value="1"/>
</dbReference>
<evidence type="ECO:0000256" key="2">
    <source>
        <dbReference type="PIRSR" id="PIRSR605511-1"/>
    </source>
</evidence>
<dbReference type="InterPro" id="IPR005511">
    <property type="entry name" value="SMP-30"/>
</dbReference>
<dbReference type="Gene3D" id="2.120.10.30">
    <property type="entry name" value="TolB, C-terminal domain"/>
    <property type="match status" value="1"/>
</dbReference>
<name>A0A3A1WPH3_9HYPH</name>
<feature type="binding site" evidence="3">
    <location>
        <position position="29"/>
    </location>
    <ligand>
        <name>a divalent metal cation</name>
        <dbReference type="ChEBI" id="CHEBI:60240"/>
    </ligand>
</feature>
<dbReference type="AlphaFoldDB" id="A0A3A1WPH3"/>
<evidence type="ECO:0000256" key="4">
    <source>
        <dbReference type="SAM" id="MobiDB-lite"/>
    </source>
</evidence>
<comment type="cofactor">
    <cofactor evidence="3">
        <name>Zn(2+)</name>
        <dbReference type="ChEBI" id="CHEBI:29105"/>
    </cofactor>
    <text evidence="3">Binds 1 divalent metal cation per subunit.</text>
</comment>
<feature type="binding site" evidence="3">
    <location>
        <position position="114"/>
    </location>
    <ligand>
        <name>substrate</name>
    </ligand>
</feature>
<comment type="caution">
    <text evidence="6">The sequence shown here is derived from an EMBL/GenBank/DDBJ whole genome shotgun (WGS) entry which is preliminary data.</text>
</comment>
<keyword evidence="3" id="KW-0862">Zinc</keyword>
<keyword evidence="7" id="KW-1185">Reference proteome</keyword>
<sequence>MQDEANGTKGAGDAAPLHILEAPACHLGEGPTYDPASDTAWWFDILGKRLFEKPSASPEVRVHDLPLMASQLCTVDDRTQLLATEKGLHVRDVASGRLTPHTALEADESDTRSNDGRVHPSGALWIGTMGRKAEMGRGSIYWFRGGELRRLYASVSIPNAICFSPDGTVGYFADTARGDIHRVPLDPETGLPSGEPAVFVPAGAFGGGPDGAVTDAEGNVWNARWGAGRIEVFSPDGRHLRSLAVPARQPSCPAFIGRHLDQLLVTTAYEGMDDAERAADPHAGRTLIVQAGAKGVAEPRVRLAL</sequence>
<dbReference type="Proteomes" id="UP000265750">
    <property type="component" value="Unassembled WGS sequence"/>
</dbReference>
<evidence type="ECO:0000256" key="1">
    <source>
        <dbReference type="ARBA" id="ARBA00008853"/>
    </source>
</evidence>
<dbReference type="GO" id="GO:0004341">
    <property type="term" value="F:gluconolactonase activity"/>
    <property type="evidence" value="ECO:0007669"/>
    <property type="project" value="TreeGrafter"/>
</dbReference>
<evidence type="ECO:0000256" key="3">
    <source>
        <dbReference type="PIRSR" id="PIRSR605511-2"/>
    </source>
</evidence>
<dbReference type="GO" id="GO:0005509">
    <property type="term" value="F:calcium ion binding"/>
    <property type="evidence" value="ECO:0007669"/>
    <property type="project" value="TreeGrafter"/>
</dbReference>
<comment type="similarity">
    <text evidence="1">Belongs to the SMP-30/CGR1 family.</text>
</comment>
<feature type="binding site" evidence="3">
    <location>
        <position position="210"/>
    </location>
    <ligand>
        <name>a divalent metal cation</name>
        <dbReference type="ChEBI" id="CHEBI:60240"/>
    </ligand>
</feature>
<dbReference type="PANTHER" id="PTHR10907:SF47">
    <property type="entry name" value="REGUCALCIN"/>
    <property type="match status" value="1"/>
</dbReference>
<keyword evidence="3" id="KW-0479">Metal-binding</keyword>
<dbReference type="PRINTS" id="PR01790">
    <property type="entry name" value="SMP30FAMILY"/>
</dbReference>
<evidence type="ECO:0000259" key="5">
    <source>
        <dbReference type="Pfam" id="PF08450"/>
    </source>
</evidence>